<dbReference type="EMBL" id="CP002382">
    <property type="protein sequence ID" value="AEP08702.1"/>
    <property type="molecule type" value="Genomic_DNA"/>
</dbReference>
<proteinExistence type="predicted"/>
<evidence type="ECO:0000313" key="3">
    <source>
        <dbReference type="Proteomes" id="UP000009286"/>
    </source>
</evidence>
<evidence type="ECO:0000313" key="2">
    <source>
        <dbReference type="EMBL" id="AEP08702.1"/>
    </source>
</evidence>
<dbReference type="Proteomes" id="UP000009286">
    <property type="component" value="Chromosome"/>
</dbReference>
<accession>G2KR50</accession>
<dbReference type="RefSeq" id="WP_014101925.1">
    <property type="nucleotide sequence ID" value="NC_016026.1"/>
</dbReference>
<organism evidence="2 3">
    <name type="scientific">Micavibrio aeruginosavorus (strain ARL-13)</name>
    <dbReference type="NCBI Taxonomy" id="856793"/>
    <lineage>
        <taxon>Bacteria</taxon>
        <taxon>Pseudomonadati</taxon>
        <taxon>Bdellovibrionota</taxon>
        <taxon>Bdellovibrionia</taxon>
        <taxon>Bdellovibrionales</taxon>
        <taxon>Pseudobdellovibrionaceae</taxon>
        <taxon>Micavibrio</taxon>
    </lineage>
</organism>
<keyword evidence="1" id="KW-0732">Signal</keyword>
<evidence type="ECO:0000256" key="1">
    <source>
        <dbReference type="SAM" id="SignalP"/>
    </source>
</evidence>
<name>G2KR50_MICAA</name>
<dbReference type="HOGENOM" id="CLU_1276420_0_0_5"/>
<gene>
    <name evidence="2" type="ordered locus">MICA_357</name>
</gene>
<sequence length="216" mass="24096">MRIVSALLLSAVVLSGVLAVPSVVSAQELNKPEAAKKFMEAENLHLKKLNARTDELTRTLGEAELKNLFYIRETFGTVRAVTVVQRDVGAAVKSCGKANPDMKEAMDARFKEWSDSVGPVVKDREAMMDKAITAQTYMKPKEIRDYLKLIQQTAEFADKSIEKNYATAKEDCESLLKSMDRTQEVVTELLADLKIPAYDPKDDTFEGVPEAYKKAE</sequence>
<dbReference type="KEGG" id="mai:MICA_357"/>
<reference evidence="2 3" key="1">
    <citation type="journal article" date="2011" name="BMC Genomics">
        <title>Genomic insights into an obligate epibiotic bacterial predator: Micavibrio aeruginosavorus ARL-13.</title>
        <authorList>
            <person name="Wang Z."/>
            <person name="Kadouri D."/>
            <person name="Wu M."/>
        </authorList>
    </citation>
    <scope>NUCLEOTIDE SEQUENCE [LARGE SCALE GENOMIC DNA]</scope>
    <source>
        <strain evidence="2 3">ARL-13</strain>
    </source>
</reference>
<feature type="chain" id="PRO_5003432508" evidence="1">
    <location>
        <begin position="27"/>
        <end position="216"/>
    </location>
</feature>
<feature type="signal peptide" evidence="1">
    <location>
        <begin position="1"/>
        <end position="26"/>
    </location>
</feature>
<protein>
    <submittedName>
        <fullName evidence="2">Uncharacterized protein</fullName>
    </submittedName>
</protein>
<keyword evidence="3" id="KW-1185">Reference proteome</keyword>
<dbReference type="AlphaFoldDB" id="G2KR50"/>
<dbReference type="OrthoDB" id="9822718at2"/>